<evidence type="ECO:0000256" key="2">
    <source>
        <dbReference type="ARBA" id="ARBA00022827"/>
    </source>
</evidence>
<dbReference type="PRINTS" id="PR00420">
    <property type="entry name" value="RNGMNOXGNASE"/>
</dbReference>
<feature type="domain" description="FAD-binding" evidence="5">
    <location>
        <begin position="26"/>
        <end position="392"/>
    </location>
</feature>
<dbReference type="Pfam" id="PF21274">
    <property type="entry name" value="Rng_hyd_C"/>
    <property type="match status" value="1"/>
</dbReference>
<comment type="caution">
    <text evidence="6">The sequence shown here is derived from an EMBL/GenBank/DDBJ whole genome shotgun (WGS) entry which is preliminary data.</text>
</comment>
<feature type="region of interest" description="Disordered" evidence="4">
    <location>
        <begin position="1"/>
        <end position="24"/>
    </location>
</feature>
<dbReference type="AlphaFoldDB" id="A0AAV9JL70"/>
<dbReference type="Pfam" id="PF01494">
    <property type="entry name" value="FAD_binding_3"/>
    <property type="match status" value="1"/>
</dbReference>
<evidence type="ECO:0000313" key="7">
    <source>
        <dbReference type="Proteomes" id="UP001324427"/>
    </source>
</evidence>
<dbReference type="Gene3D" id="3.50.50.60">
    <property type="entry name" value="FAD/NAD(P)-binding domain"/>
    <property type="match status" value="1"/>
</dbReference>
<reference evidence="6 7" key="1">
    <citation type="submission" date="2021-11" db="EMBL/GenBank/DDBJ databases">
        <title>Black yeast isolated from Biological Soil Crust.</title>
        <authorList>
            <person name="Kurbessoian T."/>
        </authorList>
    </citation>
    <scope>NUCLEOTIDE SEQUENCE [LARGE SCALE GENOMIC DNA]</scope>
    <source>
        <strain evidence="6 7">CCFEE 5522</strain>
    </source>
</reference>
<keyword evidence="1" id="KW-0285">Flavoprotein</keyword>
<protein>
    <recommendedName>
        <fullName evidence="5">FAD-binding domain-containing protein</fullName>
    </recommendedName>
</protein>
<dbReference type="InterPro" id="IPR036188">
    <property type="entry name" value="FAD/NAD-bd_sf"/>
</dbReference>
<keyword evidence="7" id="KW-1185">Reference proteome</keyword>
<dbReference type="Gene3D" id="3.30.9.10">
    <property type="entry name" value="D-Amino Acid Oxidase, subunit A, domain 2"/>
    <property type="match status" value="1"/>
</dbReference>
<accession>A0AAV9JL70</accession>
<dbReference type="PANTHER" id="PTHR43004:SF8">
    <property type="entry name" value="FAD-BINDING DOMAIN-CONTAINING PROTEIN-RELATED"/>
    <property type="match status" value="1"/>
</dbReference>
<dbReference type="InterPro" id="IPR002938">
    <property type="entry name" value="FAD-bd"/>
</dbReference>
<proteinExistence type="predicted"/>
<dbReference type="Gene3D" id="3.40.30.120">
    <property type="match status" value="1"/>
</dbReference>
<dbReference type="GO" id="GO:0071949">
    <property type="term" value="F:FAD binding"/>
    <property type="evidence" value="ECO:0007669"/>
    <property type="project" value="InterPro"/>
</dbReference>
<evidence type="ECO:0000313" key="6">
    <source>
        <dbReference type="EMBL" id="KAK4545629.1"/>
    </source>
</evidence>
<dbReference type="Proteomes" id="UP001324427">
    <property type="component" value="Unassembled WGS sequence"/>
</dbReference>
<name>A0AAV9JL70_9PEZI</name>
<sequence>MAANTNDSSRIPKDTPPPPKTEPVKTTFLIVGAGPAGAALACFLASYGYTGIMLSAAPGTAKEPRAHITNPAALECLRDIGLEPEIKRNGTTGDHMEHTRWCHDMAGEEYARIYSWGNQPDRKGEYEAATPCRHTDLPQTLLEPILVKHATVSGWKMRFDSMFVKYERDSPDGPITSTIEDILTGHTYQIKSKYLFGCDGARSNIMRQLQIPLDKQPGQGLAINLLVEVDLSKLLEHRTGNLHWIMQPEKEHPAWGWAALLRMVKAWNEWMFIIMPEPGFEDFDVTPTNEEYMTRVREWIGDDSIPAKILDVSKWKINEIIAESYSDGNIFCLGDAVHRHPPFNGLGSNTCIQDAYNLAWKLAYVEKGHASTSLLNSFSDERQPVGAGIIKRANQGLRDHSHVWKALGVLPAGVEERNRQHAELSAPGEAGRQRREDLRDAIKYTEHEFGGIGIEMNQRYESGAVYLKDEKEARRPPPEDPVLQYQLSTYPGSRLPHAWLNKRIPEQAPISSIDLAGHGAFCLLTGIGGEEWKQAANEASKALGVEISVYSIGWQQDWEDVYGDWSRRREIEEDGCVITRPDRTICWRSMGMRDDSKEAVLRVMKVVLGRDL</sequence>
<dbReference type="EMBL" id="JAVFHQ010000018">
    <property type="protein sequence ID" value="KAK4545629.1"/>
    <property type="molecule type" value="Genomic_DNA"/>
</dbReference>
<evidence type="ECO:0000259" key="5">
    <source>
        <dbReference type="Pfam" id="PF01494"/>
    </source>
</evidence>
<organism evidence="6 7">
    <name type="scientific">Oleoguttula mirabilis</name>
    <dbReference type="NCBI Taxonomy" id="1507867"/>
    <lineage>
        <taxon>Eukaryota</taxon>
        <taxon>Fungi</taxon>
        <taxon>Dikarya</taxon>
        <taxon>Ascomycota</taxon>
        <taxon>Pezizomycotina</taxon>
        <taxon>Dothideomycetes</taxon>
        <taxon>Dothideomycetidae</taxon>
        <taxon>Mycosphaerellales</taxon>
        <taxon>Teratosphaeriaceae</taxon>
        <taxon>Oleoguttula</taxon>
    </lineage>
</organism>
<gene>
    <name evidence="6" type="ORF">LTR36_002582</name>
</gene>
<evidence type="ECO:0000256" key="3">
    <source>
        <dbReference type="ARBA" id="ARBA00023002"/>
    </source>
</evidence>
<dbReference type="PANTHER" id="PTHR43004">
    <property type="entry name" value="TRK SYSTEM POTASSIUM UPTAKE PROTEIN"/>
    <property type="match status" value="1"/>
</dbReference>
<evidence type="ECO:0000256" key="1">
    <source>
        <dbReference type="ARBA" id="ARBA00022630"/>
    </source>
</evidence>
<keyword evidence="2" id="KW-0274">FAD</keyword>
<dbReference type="SUPFAM" id="SSF51905">
    <property type="entry name" value="FAD/NAD(P)-binding domain"/>
    <property type="match status" value="1"/>
</dbReference>
<evidence type="ECO:0000256" key="4">
    <source>
        <dbReference type="SAM" id="MobiDB-lite"/>
    </source>
</evidence>
<dbReference type="InterPro" id="IPR050641">
    <property type="entry name" value="RIFMO-like"/>
</dbReference>
<dbReference type="GO" id="GO:0016709">
    <property type="term" value="F:oxidoreductase activity, acting on paired donors, with incorporation or reduction of molecular oxygen, NAD(P)H as one donor, and incorporation of one atom of oxygen"/>
    <property type="evidence" value="ECO:0007669"/>
    <property type="project" value="UniProtKB-ARBA"/>
</dbReference>
<keyword evidence="3" id="KW-0560">Oxidoreductase</keyword>